<comment type="caution">
    <text evidence="11">The sequence shown here is derived from an EMBL/GenBank/DDBJ whole genome shotgun (WGS) entry which is preliminary data.</text>
</comment>
<feature type="binding site" evidence="9">
    <location>
        <position position="194"/>
    </location>
    <ligand>
        <name>pyridoxal 5'-phosphate</name>
        <dbReference type="ChEBI" id="CHEBI:597326"/>
    </ligand>
</feature>
<dbReference type="NCBIfam" id="TIGR03542">
    <property type="entry name" value="DAPAT_plant"/>
    <property type="match status" value="1"/>
</dbReference>
<dbReference type="InterPro" id="IPR019942">
    <property type="entry name" value="DapL/ALD1"/>
</dbReference>
<feature type="binding site" evidence="9">
    <location>
        <position position="21"/>
    </location>
    <ligand>
        <name>substrate</name>
    </ligand>
</feature>
<feature type="binding site" evidence="9">
    <location>
        <position position="225"/>
    </location>
    <ligand>
        <name>pyridoxal 5'-phosphate</name>
        <dbReference type="ChEBI" id="CHEBI:597326"/>
    </ligand>
</feature>
<evidence type="ECO:0000256" key="6">
    <source>
        <dbReference type="ARBA" id="ARBA00022679"/>
    </source>
</evidence>
<dbReference type="CDD" id="cd00609">
    <property type="entry name" value="AAT_like"/>
    <property type="match status" value="1"/>
</dbReference>
<feature type="binding site" evidence="9">
    <location>
        <position position="194"/>
    </location>
    <ligand>
        <name>substrate</name>
    </ligand>
</feature>
<dbReference type="SUPFAM" id="SSF53383">
    <property type="entry name" value="PLP-dependent transferases"/>
    <property type="match status" value="1"/>
</dbReference>
<dbReference type="EC" id="2.6.1.83" evidence="3 9"/>
<feature type="binding site" evidence="9">
    <location>
        <begin position="114"/>
        <end position="115"/>
    </location>
    <ligand>
        <name>pyridoxal 5'-phosphate</name>
        <dbReference type="ChEBI" id="CHEBI:597326"/>
    </ligand>
</feature>
<evidence type="ECO:0000313" key="11">
    <source>
        <dbReference type="EMBL" id="EEG95836.1"/>
    </source>
</evidence>
<feature type="binding site" evidence="9">
    <location>
        <position position="264"/>
    </location>
    <ligand>
        <name>pyridoxal 5'-phosphate</name>
        <dbReference type="ChEBI" id="CHEBI:597326"/>
    </ligand>
</feature>
<feature type="binding site" evidence="9">
    <location>
        <position position="294"/>
    </location>
    <ligand>
        <name>pyridoxal 5'-phosphate</name>
        <dbReference type="ChEBI" id="CHEBI:597326"/>
    </ligand>
</feature>
<evidence type="ECO:0000256" key="5">
    <source>
        <dbReference type="ARBA" id="ARBA00022576"/>
    </source>
</evidence>
<comment type="subunit">
    <text evidence="9">Homodimer.</text>
</comment>
<sequence>MMEEEIMFKVNDNYQKLPGSYLFSTIAKKVSAFSQANPDKNIIRLGIGDVTQPIAPAIIDAMHKAVDEMGNAATFHGYAPDLGYEFLRSAIAKNDYQARGCDISTDEIFVSDGAKSDSGNIQEIFSVDNRIAVCDPVYPVYVDSNVMAGRTGEYDTKTETWSNVIYMPCTMENNFVPELPKETPDIIYLCLPNNPTGTTITKDELQVWVDYANKNGAVIIYDAAYEAYISEDNVAHTIYECKGAKTCAIELKSFSKNAGFTGVRLGYTVVPKELKCGDVSLNAMWARRHGTKFNGAPYIQQRAGEAVYSEAGKAQLKEQVAYYMNNAKTIKQGLKDAGYTVFGGVNAPYIWLKTPGEMTSWEFFDYLLENANVVGTPGSGFGPSGEGYFRLTAFGSYENTLAALERIKKM</sequence>
<evidence type="ECO:0000256" key="3">
    <source>
        <dbReference type="ARBA" id="ARBA00013138"/>
    </source>
</evidence>
<dbReference type="eggNOG" id="COG0436">
    <property type="taxonomic scope" value="Bacteria"/>
</dbReference>
<dbReference type="HAMAP" id="MF_01642">
    <property type="entry name" value="DapL_aminotrans_1"/>
    <property type="match status" value="1"/>
</dbReference>
<comment type="catalytic activity">
    <reaction evidence="8 9">
        <text>(2S,6S)-2,6-diaminopimelate + 2-oxoglutarate = (S)-2,3,4,5-tetrahydrodipicolinate + L-glutamate + H2O + H(+)</text>
        <dbReference type="Rhea" id="RHEA:23988"/>
        <dbReference type="ChEBI" id="CHEBI:15377"/>
        <dbReference type="ChEBI" id="CHEBI:15378"/>
        <dbReference type="ChEBI" id="CHEBI:16810"/>
        <dbReference type="ChEBI" id="CHEBI:16845"/>
        <dbReference type="ChEBI" id="CHEBI:29985"/>
        <dbReference type="ChEBI" id="CHEBI:57609"/>
        <dbReference type="EC" id="2.6.1.83"/>
    </reaction>
</comment>
<feature type="modified residue" description="N6-(pyridoxal phosphate)lysine" evidence="9">
    <location>
        <position position="256"/>
    </location>
</feature>
<feature type="binding site" evidence="9">
    <location>
        <position position="115"/>
    </location>
    <ligand>
        <name>substrate</name>
    </ligand>
</feature>
<dbReference type="Proteomes" id="UP000003561">
    <property type="component" value="Unassembled WGS sequence"/>
</dbReference>
<gene>
    <name evidence="9" type="primary">dapL</name>
    <name evidence="11" type="ORF">ROSEINA2194_00312</name>
</gene>
<dbReference type="Gene3D" id="3.90.1150.10">
    <property type="entry name" value="Aspartate Aminotransferase, domain 1"/>
    <property type="match status" value="1"/>
</dbReference>
<feature type="domain" description="Aminotransferase class I/classII large" evidence="10">
    <location>
        <begin position="41"/>
        <end position="407"/>
    </location>
</feature>
<dbReference type="PANTHER" id="PTHR43144">
    <property type="entry name" value="AMINOTRANSFERASE"/>
    <property type="match status" value="1"/>
</dbReference>
<evidence type="ECO:0000256" key="8">
    <source>
        <dbReference type="ARBA" id="ARBA00051934"/>
    </source>
</evidence>
<name>C0FNL3_9FIRM</name>
<dbReference type="InterPro" id="IPR015422">
    <property type="entry name" value="PyrdxlP-dep_Trfase_small"/>
</dbReference>
<evidence type="ECO:0000256" key="4">
    <source>
        <dbReference type="ARBA" id="ARBA00018052"/>
    </source>
</evidence>
<organism evidence="11 12">
    <name type="scientific">Roseburia inulinivorans DSM 16841</name>
    <dbReference type="NCBI Taxonomy" id="622312"/>
    <lineage>
        <taxon>Bacteria</taxon>
        <taxon>Bacillati</taxon>
        <taxon>Bacillota</taxon>
        <taxon>Clostridia</taxon>
        <taxon>Lachnospirales</taxon>
        <taxon>Lachnospiraceae</taxon>
        <taxon>Roseburia</taxon>
    </lineage>
</organism>
<evidence type="ECO:0000313" key="12">
    <source>
        <dbReference type="Proteomes" id="UP000003561"/>
    </source>
</evidence>
<feature type="binding site" evidence="9">
    <location>
        <position position="138"/>
    </location>
    <ligand>
        <name>pyridoxal 5'-phosphate</name>
        <dbReference type="ChEBI" id="CHEBI:597326"/>
    </ligand>
</feature>
<dbReference type="InterPro" id="IPR015421">
    <property type="entry name" value="PyrdxlP-dep_Trfase_major"/>
</dbReference>
<dbReference type="InterPro" id="IPR004839">
    <property type="entry name" value="Aminotransferase_I/II_large"/>
</dbReference>
<dbReference type="GO" id="GO:0030170">
    <property type="term" value="F:pyridoxal phosphate binding"/>
    <property type="evidence" value="ECO:0007669"/>
    <property type="project" value="UniProtKB-UniRule"/>
</dbReference>
<dbReference type="FunFam" id="3.40.640.10:FF:000099">
    <property type="entry name" value="LL-diaminopimelate aminotransferase, chloroplastic"/>
    <property type="match status" value="1"/>
</dbReference>
<keyword evidence="5 9" id="KW-0032">Aminotransferase</keyword>
<comment type="cofactor">
    <cofactor evidence="1 9">
        <name>pyridoxal 5'-phosphate</name>
        <dbReference type="ChEBI" id="CHEBI:597326"/>
    </cofactor>
</comment>
<comment type="function">
    <text evidence="9">Involved in the synthesis of meso-diaminopimelate (m-DAP or DL-DAP), required for both lysine and peptidoglycan biosynthesis. Catalyzes the direct conversion of tetrahydrodipicolinate to LL-diaminopimelate.</text>
</comment>
<feature type="binding site" evidence="9">
    <location>
        <position position="138"/>
    </location>
    <ligand>
        <name>substrate</name>
    </ligand>
</feature>
<keyword evidence="7 9" id="KW-0663">Pyridoxal phosphate</keyword>
<evidence type="ECO:0000256" key="9">
    <source>
        <dbReference type="HAMAP-Rule" id="MF_01642"/>
    </source>
</evidence>
<dbReference type="InterPro" id="IPR015424">
    <property type="entry name" value="PyrdxlP-dep_Trfase"/>
</dbReference>
<evidence type="ECO:0000256" key="7">
    <source>
        <dbReference type="ARBA" id="ARBA00022898"/>
    </source>
</evidence>
<dbReference type="Gene3D" id="3.40.640.10">
    <property type="entry name" value="Type I PLP-dependent aspartate aminotransferase-like (Major domain)"/>
    <property type="match status" value="1"/>
</dbReference>
<evidence type="ECO:0000259" key="10">
    <source>
        <dbReference type="Pfam" id="PF00155"/>
    </source>
</evidence>
<dbReference type="Pfam" id="PF00155">
    <property type="entry name" value="Aminotran_1_2"/>
    <property type="match status" value="1"/>
</dbReference>
<feature type="binding site" evidence="9">
    <location>
        <position position="390"/>
    </location>
    <ligand>
        <name>substrate</name>
    </ligand>
</feature>
<feature type="binding site" evidence="9">
    <location>
        <position position="294"/>
    </location>
    <ligand>
        <name>substrate</name>
    </ligand>
</feature>
<reference evidence="11 12" key="1">
    <citation type="submission" date="2009-02" db="EMBL/GenBank/DDBJ databases">
        <authorList>
            <person name="Fulton L."/>
            <person name="Clifton S."/>
            <person name="Fulton B."/>
            <person name="Xu J."/>
            <person name="Minx P."/>
            <person name="Pepin K.H."/>
            <person name="Johnson M."/>
            <person name="Bhonagiri V."/>
            <person name="Nash W.E."/>
            <person name="Mardis E.R."/>
            <person name="Wilson R.K."/>
        </authorList>
    </citation>
    <scope>NUCLEOTIDE SEQUENCE [LARGE SCALE GENOMIC DNA]</scope>
    <source>
        <strain evidence="11 12">DSM 16841</strain>
    </source>
</reference>
<feature type="binding site" evidence="9">
    <location>
        <begin position="253"/>
        <end position="255"/>
    </location>
    <ligand>
        <name>pyridoxal 5'-phosphate</name>
        <dbReference type="ChEBI" id="CHEBI:597326"/>
    </ligand>
</feature>
<keyword evidence="6 9" id="KW-0808">Transferase</keyword>
<evidence type="ECO:0000256" key="2">
    <source>
        <dbReference type="ARBA" id="ARBA00004982"/>
    </source>
</evidence>
<protein>
    <recommendedName>
        <fullName evidence="4 9">LL-diaminopimelate aminotransferase</fullName>
        <shortName evidence="9">DAP-AT</shortName>
        <shortName evidence="9">DAP-aminotransferase</shortName>
        <shortName evidence="9">LL-DAP-aminotransferase</shortName>
        <ecNumber evidence="3 9">2.6.1.83</ecNumber>
    </recommendedName>
</protein>
<dbReference type="GO" id="GO:0033362">
    <property type="term" value="P:lysine biosynthetic process via diaminopimelate, diaminopimelate-aminotransferase pathway"/>
    <property type="evidence" value="ECO:0007669"/>
    <property type="project" value="UniProtKB-UniRule"/>
</dbReference>
<feature type="binding site" evidence="9">
    <location>
        <position position="78"/>
    </location>
    <ligand>
        <name>pyridoxal 5'-phosphate</name>
        <dbReference type="ChEBI" id="CHEBI:597326"/>
    </ligand>
</feature>
<reference evidence="11 12" key="2">
    <citation type="submission" date="2009-03" db="EMBL/GenBank/DDBJ databases">
        <title>Draft genome sequence of Roseburia inulinivorans (DSM 16841).</title>
        <authorList>
            <person name="Sudarsanam P."/>
            <person name="Ley R."/>
            <person name="Guruge J."/>
            <person name="Turnbaugh P.J."/>
            <person name="Mahowald M."/>
            <person name="Liep D."/>
            <person name="Gordon J."/>
        </authorList>
    </citation>
    <scope>NUCLEOTIDE SEQUENCE [LARGE SCALE GENOMIC DNA]</scope>
    <source>
        <strain evidence="11 12">DSM 16841</strain>
    </source>
</reference>
<comment type="pathway">
    <text evidence="2 9">Amino-acid biosynthesis; L-lysine biosynthesis via DAP pathway; LL-2,6-diaminopimelate from (S)-tetrahydrodipicolinate (aminotransferase route): step 1/1.</text>
</comment>
<dbReference type="GO" id="GO:0010285">
    <property type="term" value="F:L,L-diaminopimelate aminotransferase activity"/>
    <property type="evidence" value="ECO:0007669"/>
    <property type="project" value="UniProtKB-UniRule"/>
</dbReference>
<dbReference type="AlphaFoldDB" id="C0FNL3"/>
<accession>C0FNL3</accession>
<proteinExistence type="inferred from homology"/>
<dbReference type="EMBL" id="ACFY01000016">
    <property type="protein sequence ID" value="EEG95836.1"/>
    <property type="molecule type" value="Genomic_DNA"/>
</dbReference>
<comment type="similarity">
    <text evidence="9">Belongs to the class-I pyridoxal-phosphate-dependent aminotransferase family. LL-diaminopimelate aminotransferase subfamily.</text>
</comment>
<feature type="binding site" evidence="9">
    <location>
        <position position="48"/>
    </location>
    <ligand>
        <name>substrate</name>
    </ligand>
</feature>
<evidence type="ECO:0000256" key="1">
    <source>
        <dbReference type="ARBA" id="ARBA00001933"/>
    </source>
</evidence>
<dbReference type="UniPathway" id="UPA00034">
    <property type="reaction ID" value="UER00466"/>
</dbReference>